<evidence type="ECO:0000313" key="1">
    <source>
        <dbReference type="EMBL" id="MBL1103331.1"/>
    </source>
</evidence>
<name>A0ABS1NUB0_9ACTN</name>
<dbReference type="Proteomes" id="UP000621386">
    <property type="component" value="Unassembled WGS sequence"/>
</dbReference>
<keyword evidence="2" id="KW-1185">Reference proteome</keyword>
<gene>
    <name evidence="1" type="ORF">JK361_01695</name>
</gene>
<dbReference type="RefSeq" id="WP_201813789.1">
    <property type="nucleotide sequence ID" value="NZ_JAERRH010000001.1"/>
</dbReference>
<comment type="caution">
    <text evidence="1">The sequence shown here is derived from an EMBL/GenBank/DDBJ whole genome shotgun (WGS) entry which is preliminary data.</text>
</comment>
<dbReference type="EMBL" id="JAERRH010000001">
    <property type="protein sequence ID" value="MBL1103331.1"/>
    <property type="molecule type" value="Genomic_DNA"/>
</dbReference>
<organism evidence="1 2">
    <name type="scientific">Streptomyces musisoli</name>
    <dbReference type="NCBI Taxonomy" id="2802280"/>
    <lineage>
        <taxon>Bacteria</taxon>
        <taxon>Bacillati</taxon>
        <taxon>Actinomycetota</taxon>
        <taxon>Actinomycetes</taxon>
        <taxon>Kitasatosporales</taxon>
        <taxon>Streptomycetaceae</taxon>
        <taxon>Streptomyces</taxon>
    </lineage>
</organism>
<sequence length="210" mass="22816">MRYGTTRHRPAPGGSGRLRAVPGQVLSFGSPTGILGAIQRLEADSVKTDIFRISAGIATATLAVLASTACGTGKPVATPESVTHHELVGRWDGERRCGSPIVRLRDDYTFSSKDFPVQWDGPVPDAQVTRRSSDGKWHGVNKDPGLSPYLVLRFNNHNDIQILDFYLEHGKLRLNGTVHADGGDPYPYPCHYKRTSVDPEAEGVSLGSPR</sequence>
<evidence type="ECO:0008006" key="3">
    <source>
        <dbReference type="Google" id="ProtNLM"/>
    </source>
</evidence>
<proteinExistence type="predicted"/>
<protein>
    <recommendedName>
        <fullName evidence="3">Lipoprotein</fullName>
    </recommendedName>
</protein>
<evidence type="ECO:0000313" key="2">
    <source>
        <dbReference type="Proteomes" id="UP000621386"/>
    </source>
</evidence>
<reference evidence="1 2" key="1">
    <citation type="submission" date="2021-01" db="EMBL/GenBank/DDBJ databases">
        <title>WGS of actinomycetes isolated from Thailand.</title>
        <authorList>
            <person name="Thawai C."/>
        </authorList>
    </citation>
    <scope>NUCLEOTIDE SEQUENCE [LARGE SCALE GENOMIC DNA]</scope>
    <source>
        <strain evidence="1 2">CH5-8</strain>
    </source>
</reference>
<accession>A0ABS1NUB0</accession>